<dbReference type="EC" id="7.2.2.10" evidence="15"/>
<dbReference type="InterPro" id="IPR023214">
    <property type="entry name" value="HAD_sf"/>
</dbReference>
<proteinExistence type="inferred from homology"/>
<dbReference type="SUPFAM" id="SSF81660">
    <property type="entry name" value="Metal cation-transporting ATPase, ATP-binding domain N"/>
    <property type="match status" value="1"/>
</dbReference>
<comment type="caution">
    <text evidence="15">Lacks conserved residue(s) required for the propagation of feature annotation.</text>
</comment>
<keyword evidence="11 15" id="KW-1133">Transmembrane helix</keyword>
<dbReference type="InterPro" id="IPR059000">
    <property type="entry name" value="ATPase_P-type_domA"/>
</dbReference>
<dbReference type="InterPro" id="IPR036412">
    <property type="entry name" value="HAD-like_sf"/>
</dbReference>
<dbReference type="Pfam" id="PF00122">
    <property type="entry name" value="E1-E2_ATPase"/>
    <property type="match status" value="1"/>
</dbReference>
<keyword evidence="14 15" id="KW-0472">Membrane</keyword>
<dbReference type="SUPFAM" id="SSF81665">
    <property type="entry name" value="Calcium ATPase, transmembrane domain M"/>
    <property type="match status" value="1"/>
</dbReference>
<evidence type="ECO:0000256" key="11">
    <source>
        <dbReference type="ARBA" id="ARBA00022989"/>
    </source>
</evidence>
<name>A0A0L0S4D8_ALLM3</name>
<evidence type="ECO:0000256" key="8">
    <source>
        <dbReference type="ARBA" id="ARBA00022837"/>
    </source>
</evidence>
<feature type="transmembrane region" description="Helical" evidence="15">
    <location>
        <begin position="786"/>
        <end position="805"/>
    </location>
</feature>
<dbReference type="GO" id="GO:0006825">
    <property type="term" value="P:copper ion transport"/>
    <property type="evidence" value="ECO:0007669"/>
    <property type="project" value="UniProtKB-KW"/>
</dbReference>
<evidence type="ECO:0000256" key="10">
    <source>
        <dbReference type="ARBA" id="ARBA00022967"/>
    </source>
</evidence>
<dbReference type="GO" id="GO:0012505">
    <property type="term" value="C:endomembrane system"/>
    <property type="evidence" value="ECO:0007669"/>
    <property type="project" value="UniProtKB-SubCell"/>
</dbReference>
<dbReference type="GO" id="GO:0016887">
    <property type="term" value="F:ATP hydrolysis activity"/>
    <property type="evidence" value="ECO:0007669"/>
    <property type="project" value="InterPro"/>
</dbReference>
<dbReference type="InterPro" id="IPR006068">
    <property type="entry name" value="ATPase_P-typ_cation-transptr_C"/>
</dbReference>
<dbReference type="SUPFAM" id="SSF81653">
    <property type="entry name" value="Calcium ATPase, transduction domain A"/>
    <property type="match status" value="1"/>
</dbReference>
<reference evidence="18" key="2">
    <citation type="submission" date="2009-11" db="EMBL/GenBank/DDBJ databases">
        <title>The Genome Sequence of Allomyces macrogynus strain ATCC 38327.</title>
        <authorList>
            <consortium name="The Broad Institute Genome Sequencing Platform"/>
            <person name="Russ C."/>
            <person name="Cuomo C."/>
            <person name="Shea T."/>
            <person name="Young S.K."/>
            <person name="Zeng Q."/>
            <person name="Koehrsen M."/>
            <person name="Haas B."/>
            <person name="Borodovsky M."/>
            <person name="Guigo R."/>
            <person name="Alvarado L."/>
            <person name="Berlin A."/>
            <person name="Borenstein D."/>
            <person name="Chen Z."/>
            <person name="Engels R."/>
            <person name="Freedman E."/>
            <person name="Gellesch M."/>
            <person name="Goldberg J."/>
            <person name="Griggs A."/>
            <person name="Gujja S."/>
            <person name="Heiman D."/>
            <person name="Hepburn T."/>
            <person name="Howarth C."/>
            <person name="Jen D."/>
            <person name="Larson L."/>
            <person name="Lewis B."/>
            <person name="Mehta T."/>
            <person name="Park D."/>
            <person name="Pearson M."/>
            <person name="Roberts A."/>
            <person name="Saif S."/>
            <person name="Shenoy N."/>
            <person name="Sisk P."/>
            <person name="Stolte C."/>
            <person name="Sykes S."/>
            <person name="Walk T."/>
            <person name="White J."/>
            <person name="Yandava C."/>
            <person name="Burger G."/>
            <person name="Gray M.W."/>
            <person name="Holland P.W.H."/>
            <person name="King N."/>
            <person name="Lang F.B.F."/>
            <person name="Roger A.J."/>
            <person name="Ruiz-Trillo I."/>
            <person name="Lander E."/>
            <person name="Nusbaum C."/>
        </authorList>
    </citation>
    <scope>NUCLEOTIDE SEQUENCE [LARGE SCALE GENOMIC DNA]</scope>
    <source>
        <strain evidence="18">ATCC 38327</strain>
    </source>
</reference>
<evidence type="ECO:0000256" key="2">
    <source>
        <dbReference type="ARBA" id="ARBA00022448"/>
    </source>
</evidence>
<dbReference type="Gene3D" id="3.40.50.1000">
    <property type="entry name" value="HAD superfamily/HAD-like"/>
    <property type="match status" value="1"/>
</dbReference>
<dbReference type="InterPro" id="IPR006413">
    <property type="entry name" value="P-type_ATPase_IIA_PMR1"/>
</dbReference>
<keyword evidence="12" id="KW-0186">Copper</keyword>
<dbReference type="FunFam" id="2.70.150.10:FF:000008">
    <property type="entry name" value="Calcium-transporting ATPase"/>
    <property type="match status" value="1"/>
</dbReference>
<dbReference type="EMBL" id="GG745331">
    <property type="protein sequence ID" value="KNE57382.1"/>
    <property type="molecule type" value="Genomic_DNA"/>
</dbReference>
<keyword evidence="10" id="KW-1278">Translocase</keyword>
<dbReference type="SFLD" id="SFLDS00003">
    <property type="entry name" value="Haloacid_Dehalogenase"/>
    <property type="match status" value="1"/>
</dbReference>
<dbReference type="GO" id="GO:0046872">
    <property type="term" value="F:metal ion binding"/>
    <property type="evidence" value="ECO:0007669"/>
    <property type="project" value="UniProtKB-KW"/>
</dbReference>
<dbReference type="PROSITE" id="PS00154">
    <property type="entry name" value="ATPASE_E1_E2"/>
    <property type="match status" value="1"/>
</dbReference>
<dbReference type="STRING" id="578462.A0A0L0S4D8"/>
<dbReference type="OMA" id="KMHACET"/>
<dbReference type="NCBIfam" id="TIGR01522">
    <property type="entry name" value="ATPase-IIA2_Ca"/>
    <property type="match status" value="1"/>
</dbReference>
<keyword evidence="4 15" id="KW-0812">Transmembrane</keyword>
<evidence type="ECO:0000256" key="9">
    <source>
        <dbReference type="ARBA" id="ARBA00022840"/>
    </source>
</evidence>
<dbReference type="PRINTS" id="PR00119">
    <property type="entry name" value="CATATPASE"/>
</dbReference>
<comment type="catalytic activity">
    <reaction evidence="15">
        <text>Ca(2+)(in) + ATP + H2O = Ca(2+)(out) + ADP + phosphate + H(+)</text>
        <dbReference type="Rhea" id="RHEA:18105"/>
        <dbReference type="ChEBI" id="CHEBI:15377"/>
        <dbReference type="ChEBI" id="CHEBI:15378"/>
        <dbReference type="ChEBI" id="CHEBI:29108"/>
        <dbReference type="ChEBI" id="CHEBI:30616"/>
        <dbReference type="ChEBI" id="CHEBI:43474"/>
        <dbReference type="ChEBI" id="CHEBI:456216"/>
        <dbReference type="EC" id="7.2.2.10"/>
    </reaction>
</comment>
<keyword evidence="13 15" id="KW-0406">Ion transport</keyword>
<evidence type="ECO:0000256" key="6">
    <source>
        <dbReference type="ARBA" id="ARBA00022741"/>
    </source>
</evidence>
<dbReference type="InterPro" id="IPR001757">
    <property type="entry name" value="P_typ_ATPase"/>
</dbReference>
<dbReference type="OrthoDB" id="3352408at2759"/>
<gene>
    <name evidence="17" type="ORF">AMAG_03104</name>
</gene>
<keyword evidence="2 15" id="KW-0813">Transport</keyword>
<comment type="subcellular location">
    <subcellularLocation>
        <location evidence="1">Endomembrane system</location>
        <topology evidence="1">Multi-pass membrane protein</topology>
    </subcellularLocation>
    <subcellularLocation>
        <location evidence="15">Membrane</location>
        <topology evidence="15">Multi-pass membrane protein</topology>
    </subcellularLocation>
</comment>
<dbReference type="GO" id="GO:0005388">
    <property type="term" value="F:P-type calcium transporter activity"/>
    <property type="evidence" value="ECO:0007669"/>
    <property type="project" value="UniProtKB-EC"/>
</dbReference>
<comment type="function">
    <text evidence="15">Catalyzes the hydrolysis of ATP coupled with the transport of calcium.</text>
</comment>
<dbReference type="SUPFAM" id="SSF56784">
    <property type="entry name" value="HAD-like"/>
    <property type="match status" value="1"/>
</dbReference>
<dbReference type="Pfam" id="PF00690">
    <property type="entry name" value="Cation_ATPase_N"/>
    <property type="match status" value="1"/>
</dbReference>
<comment type="similarity">
    <text evidence="15">Belongs to the cation transport ATPase (P-type) (TC 3.A.3) family.</text>
</comment>
<dbReference type="VEuPathDB" id="FungiDB:AMAG_03104"/>
<dbReference type="NCBIfam" id="TIGR01494">
    <property type="entry name" value="ATPase_P-type"/>
    <property type="match status" value="2"/>
</dbReference>
<keyword evidence="18" id="KW-1185">Reference proteome</keyword>
<evidence type="ECO:0000256" key="1">
    <source>
        <dbReference type="ARBA" id="ARBA00004127"/>
    </source>
</evidence>
<dbReference type="eggNOG" id="KOG0202">
    <property type="taxonomic scope" value="Eukaryota"/>
</dbReference>
<reference evidence="17 18" key="1">
    <citation type="submission" date="2009-11" db="EMBL/GenBank/DDBJ databases">
        <title>Annotation of Allomyces macrogynus ATCC 38327.</title>
        <authorList>
            <consortium name="The Broad Institute Genome Sequencing Platform"/>
            <person name="Russ C."/>
            <person name="Cuomo C."/>
            <person name="Burger G."/>
            <person name="Gray M.W."/>
            <person name="Holland P.W.H."/>
            <person name="King N."/>
            <person name="Lang F.B.F."/>
            <person name="Roger A.J."/>
            <person name="Ruiz-Trillo I."/>
            <person name="Young S.K."/>
            <person name="Zeng Q."/>
            <person name="Gargeya S."/>
            <person name="Fitzgerald M."/>
            <person name="Haas B."/>
            <person name="Abouelleil A."/>
            <person name="Alvarado L."/>
            <person name="Arachchi H.M."/>
            <person name="Berlin A."/>
            <person name="Chapman S.B."/>
            <person name="Gearin G."/>
            <person name="Goldberg J."/>
            <person name="Griggs A."/>
            <person name="Gujja S."/>
            <person name="Hansen M."/>
            <person name="Heiman D."/>
            <person name="Howarth C."/>
            <person name="Larimer J."/>
            <person name="Lui A."/>
            <person name="MacDonald P.J.P."/>
            <person name="McCowen C."/>
            <person name="Montmayeur A."/>
            <person name="Murphy C."/>
            <person name="Neiman D."/>
            <person name="Pearson M."/>
            <person name="Priest M."/>
            <person name="Roberts A."/>
            <person name="Saif S."/>
            <person name="Shea T."/>
            <person name="Sisk P."/>
            <person name="Stolte C."/>
            <person name="Sykes S."/>
            <person name="Wortman J."/>
            <person name="Nusbaum C."/>
            <person name="Birren B."/>
        </authorList>
    </citation>
    <scope>NUCLEOTIDE SEQUENCE [LARGE SCALE GENOMIC DNA]</scope>
    <source>
        <strain evidence="17 18">ATCC 38327</strain>
    </source>
</reference>
<evidence type="ECO:0000313" key="18">
    <source>
        <dbReference type="Proteomes" id="UP000054350"/>
    </source>
</evidence>
<keyword evidence="5" id="KW-0479">Metal-binding</keyword>
<dbReference type="Gene3D" id="1.20.1110.10">
    <property type="entry name" value="Calcium-transporting ATPase, transmembrane domain"/>
    <property type="match status" value="1"/>
</dbReference>
<keyword evidence="7" id="KW-0187">Copper transport</keyword>
<dbReference type="Gene3D" id="3.40.1110.10">
    <property type="entry name" value="Calcium-transporting ATPase, cytoplasmic domain N"/>
    <property type="match status" value="1"/>
</dbReference>
<evidence type="ECO:0000256" key="4">
    <source>
        <dbReference type="ARBA" id="ARBA00022692"/>
    </source>
</evidence>
<evidence type="ECO:0000259" key="16">
    <source>
        <dbReference type="SMART" id="SM00831"/>
    </source>
</evidence>
<feature type="transmembrane region" description="Helical" evidence="15">
    <location>
        <begin position="878"/>
        <end position="902"/>
    </location>
</feature>
<dbReference type="GO" id="GO:0005524">
    <property type="term" value="F:ATP binding"/>
    <property type="evidence" value="ECO:0007669"/>
    <property type="project" value="UniProtKB-KW"/>
</dbReference>
<accession>A0A0L0S4D8</accession>
<dbReference type="Proteomes" id="UP000054350">
    <property type="component" value="Unassembled WGS sequence"/>
</dbReference>
<evidence type="ECO:0000256" key="13">
    <source>
        <dbReference type="ARBA" id="ARBA00023065"/>
    </source>
</evidence>
<evidence type="ECO:0000256" key="15">
    <source>
        <dbReference type="RuleBase" id="RU361146"/>
    </source>
</evidence>
<dbReference type="PANTHER" id="PTHR42861">
    <property type="entry name" value="CALCIUM-TRANSPORTING ATPASE"/>
    <property type="match status" value="1"/>
</dbReference>
<feature type="transmembrane region" description="Helical" evidence="15">
    <location>
        <begin position="297"/>
        <end position="316"/>
    </location>
</feature>
<dbReference type="Pfam" id="PF13246">
    <property type="entry name" value="Cation_ATPase"/>
    <property type="match status" value="1"/>
</dbReference>
<feature type="transmembrane region" description="Helical" evidence="15">
    <location>
        <begin position="854"/>
        <end position="872"/>
    </location>
</feature>
<keyword evidence="3 15" id="KW-0109">Calcium transport</keyword>
<dbReference type="InterPro" id="IPR008250">
    <property type="entry name" value="ATPase_P-typ_transduc_dom_A_sf"/>
</dbReference>
<protein>
    <recommendedName>
        <fullName evidence="15">Calcium-transporting ATPase</fullName>
        <ecNumber evidence="15">7.2.2.10</ecNumber>
    </recommendedName>
</protein>
<dbReference type="AlphaFoldDB" id="A0A0L0S4D8"/>
<dbReference type="Pfam" id="PF00689">
    <property type="entry name" value="Cation_ATPase_C"/>
    <property type="match status" value="1"/>
</dbReference>
<keyword evidence="8 15" id="KW-0106">Calcium</keyword>
<dbReference type="FunFam" id="3.40.50.1000:FF:000144">
    <property type="entry name" value="copper-transporting ATPase 1 isoform X2"/>
    <property type="match status" value="1"/>
</dbReference>
<dbReference type="InterPro" id="IPR004014">
    <property type="entry name" value="ATPase_P-typ_cation-transptr_N"/>
</dbReference>
<keyword evidence="6 15" id="KW-0547">Nucleotide-binding</keyword>
<organism evidence="17 18">
    <name type="scientific">Allomyces macrogynus (strain ATCC 38327)</name>
    <name type="common">Allomyces javanicus var. macrogynus</name>
    <dbReference type="NCBI Taxonomy" id="578462"/>
    <lineage>
        <taxon>Eukaryota</taxon>
        <taxon>Fungi</taxon>
        <taxon>Fungi incertae sedis</taxon>
        <taxon>Blastocladiomycota</taxon>
        <taxon>Blastocladiomycetes</taxon>
        <taxon>Blastocladiales</taxon>
        <taxon>Blastocladiaceae</taxon>
        <taxon>Allomyces</taxon>
    </lineage>
</organism>
<dbReference type="SMART" id="SM00831">
    <property type="entry name" value="Cation_ATPase_N"/>
    <property type="match status" value="1"/>
</dbReference>
<dbReference type="InterPro" id="IPR023298">
    <property type="entry name" value="ATPase_P-typ_TM_dom_sf"/>
</dbReference>
<evidence type="ECO:0000256" key="5">
    <source>
        <dbReference type="ARBA" id="ARBA00022723"/>
    </source>
</evidence>
<dbReference type="SFLD" id="SFLDF00027">
    <property type="entry name" value="p-type_atpase"/>
    <property type="match status" value="1"/>
</dbReference>
<feature type="domain" description="Cation-transporting P-type ATPase N-terminal" evidence="16">
    <location>
        <begin position="51"/>
        <end position="126"/>
    </location>
</feature>
<sequence length="938" mass="100518">MMMIPPAAPSSAPLTGFPLPTMANGIGASSSSVDGMRPMSPIPSASLQPSAVHCHSTWEETVLAYVTDVPRGLPNPVAATRLAQYGVNELHVGDSDPWHVKLLEQFQNPLIYLLLGSAVVSAAVGEWDNAVSISLAIAIVATVAFVQEYKSEQSLEALNTLVPHYANVRRDGHPQRLFASQLVPGDICILSTGDRVPADIRLIEAVDLAVDESTLTGETKPVRKTTNVLARGHQELSLSERKNVCFMGTLVKEGHGLGVVIGTGKNTEFGAVFLLMREVEVKKTPLQQNMDQLGKHLSIISSVVILIILVIGWLFQGRPLLEMFTISVSLAVAAIPEGLPVVVTVTLALGVLRLAERKAIIKKLPSIETLSCVNVLCCDKTGTLTTNQMTVQHVYTPLLGHPVDVVGDPPAGLLDDPTFQELLVCANVCNHARLDATGMLLGQSTDCALLSLVCQRFRHTDLRATGTKVSEIPFSSETKVMVTEWSLPGRTGTTHFAKGALDRVLAHCATVVGGNPVTDAVRKDLHRHADTLAAQGLRVLALAAGTNPRALTLLGLVSIHDPPRQGVSDAVLRLQRAGVRVIMMTGDAKATAVAIARQVGIETDCAVPGTAVDAPEETASLDRVSVFYRMSPAQKLGVVKRLQRMGYVVALVGDGVNDAPALRLADIGVSMGVSGTDVSKEAADMILVNDELSTIVAAIEEGKSIFMNIRNFLSFQLSTSVSALSLVALATFAGLPNPLNAMQILWINIIMDGPPAQSLGVEPVDRDAVTNTPPRSPVTPMITRDLVVKIVLSSIIIVAGTLFVYTTQIASDASPEQVTTMTFTIFVLYDTANALTCRSLYRSIFNIGFTTNRMFNYATAFSLLGHLCVVYVPPFQAIFQTVALSLSDWAYIIAMASVVFWADEVRKFGPARLWSTVVAQWTGAGGRRTARYDPLEEV</sequence>
<evidence type="ECO:0000256" key="14">
    <source>
        <dbReference type="ARBA" id="ARBA00023136"/>
    </source>
</evidence>
<evidence type="ECO:0000256" key="3">
    <source>
        <dbReference type="ARBA" id="ARBA00022568"/>
    </source>
</evidence>
<keyword evidence="9 15" id="KW-0067">ATP-binding</keyword>
<dbReference type="PRINTS" id="PR00120">
    <property type="entry name" value="HATPASE"/>
</dbReference>
<dbReference type="InterPro" id="IPR018303">
    <property type="entry name" value="ATPase_P-typ_P_site"/>
</dbReference>
<dbReference type="GO" id="GO:0016020">
    <property type="term" value="C:membrane"/>
    <property type="evidence" value="ECO:0007669"/>
    <property type="project" value="UniProtKB-SubCell"/>
</dbReference>
<feature type="transmembrane region" description="Helical" evidence="15">
    <location>
        <begin position="328"/>
        <end position="352"/>
    </location>
</feature>
<evidence type="ECO:0000313" key="17">
    <source>
        <dbReference type="EMBL" id="KNE57382.1"/>
    </source>
</evidence>
<dbReference type="SFLD" id="SFLDG00002">
    <property type="entry name" value="C1.7:_P-type_atpase_like"/>
    <property type="match status" value="1"/>
</dbReference>
<dbReference type="InterPro" id="IPR023299">
    <property type="entry name" value="ATPase_P-typ_cyto_dom_N"/>
</dbReference>
<dbReference type="Gene3D" id="2.70.150.10">
    <property type="entry name" value="Calcium-transporting ATPase, cytoplasmic transduction domain A"/>
    <property type="match status" value="1"/>
</dbReference>
<evidence type="ECO:0000256" key="12">
    <source>
        <dbReference type="ARBA" id="ARBA00023008"/>
    </source>
</evidence>
<dbReference type="InterPro" id="IPR044492">
    <property type="entry name" value="P_typ_ATPase_HD_dom"/>
</dbReference>
<evidence type="ECO:0000256" key="7">
    <source>
        <dbReference type="ARBA" id="ARBA00022796"/>
    </source>
</evidence>